<dbReference type="SMART" id="SM00244">
    <property type="entry name" value="PHB"/>
    <property type="match status" value="1"/>
</dbReference>
<evidence type="ECO:0000313" key="5">
    <source>
        <dbReference type="EMBL" id="AEV27970.1"/>
    </source>
</evidence>
<dbReference type="Gene3D" id="3.30.479.30">
    <property type="entry name" value="Band 7 domain"/>
    <property type="match status" value="1"/>
</dbReference>
<sequence>MSPAILIAILFAFFILLSLLKGLKVVPQAQTMVVERLGKYHRTLESGVTVIWPFIDKPRTIPWRTSVSGQKGEKTVKLVDTKWIDLREQVYDYPKQNVITKDNVNVEIDALLYFQITDPMKSVYEIANLPMAIEKLTQTALRNVLGELELDQSLTSRDTVNAKLTQILDEATDKWGVKVNRVELQDINPPQEIREQMEKQMRAERDRRAAILIAEGQKQAQILEAEGFKESAIKRAEGEAEARIKRANAEAEAVKLLKGVFGSDSTYTQYLVAMRYIDTLGEMVKGKDNKVIYMPYEATGVLSSLGGIKELLKS</sequence>
<evidence type="ECO:0000256" key="1">
    <source>
        <dbReference type="ARBA" id="ARBA00004167"/>
    </source>
</evidence>
<dbReference type="HOGENOM" id="CLU_024949_2_2_12"/>
<organism evidence="5 6">
    <name type="scientific">Sphaerochaeta pleomorpha (strain ATCC BAA-1885 / DSM 22778 / Grapes)</name>
    <dbReference type="NCBI Taxonomy" id="158190"/>
    <lineage>
        <taxon>Bacteria</taxon>
        <taxon>Pseudomonadati</taxon>
        <taxon>Spirochaetota</taxon>
        <taxon>Spirochaetia</taxon>
        <taxon>Spirochaetales</taxon>
        <taxon>Sphaerochaetaceae</taxon>
        <taxon>Sphaerochaeta</taxon>
    </lineage>
</organism>
<dbReference type="InterPro" id="IPR036013">
    <property type="entry name" value="Band_7/SPFH_dom_sf"/>
</dbReference>
<keyword evidence="5" id="KW-0645">Protease</keyword>
<dbReference type="Pfam" id="PF01145">
    <property type="entry name" value="Band_7"/>
    <property type="match status" value="1"/>
</dbReference>
<dbReference type="GO" id="GO:0005886">
    <property type="term" value="C:plasma membrane"/>
    <property type="evidence" value="ECO:0007669"/>
    <property type="project" value="UniProtKB-ARBA"/>
</dbReference>
<comment type="similarity">
    <text evidence="2">Belongs to the band 7/mec-2 family.</text>
</comment>
<proteinExistence type="inferred from homology"/>
<dbReference type="Proteomes" id="UP000005632">
    <property type="component" value="Chromosome"/>
</dbReference>
<protein>
    <recommendedName>
        <fullName evidence="3">Protein QmcA</fullName>
    </recommendedName>
</protein>
<dbReference type="CDD" id="cd08829">
    <property type="entry name" value="SPFH_paraslipin"/>
    <property type="match status" value="1"/>
</dbReference>
<gene>
    <name evidence="5" type="ordered locus">SpiGrapes_0106</name>
</gene>
<dbReference type="AlphaFoldDB" id="G8QTK5"/>
<keyword evidence="6" id="KW-1185">Reference proteome</keyword>
<dbReference type="GO" id="GO:0098552">
    <property type="term" value="C:side of membrane"/>
    <property type="evidence" value="ECO:0007669"/>
    <property type="project" value="UniProtKB-ARBA"/>
</dbReference>
<keyword evidence="5" id="KW-0378">Hydrolase</keyword>
<comment type="subcellular location">
    <subcellularLocation>
        <location evidence="1">Membrane</location>
        <topology evidence="1">Single-pass membrane protein</topology>
    </subcellularLocation>
</comment>
<name>G8QTK5_SPHPG</name>
<dbReference type="InterPro" id="IPR050710">
    <property type="entry name" value="Band7/mec-2_domain"/>
</dbReference>
<dbReference type="PANTHER" id="PTHR43327:SF10">
    <property type="entry name" value="STOMATIN-LIKE PROTEIN 2, MITOCHONDRIAL"/>
    <property type="match status" value="1"/>
</dbReference>
<dbReference type="GO" id="GO:0006508">
    <property type="term" value="P:proteolysis"/>
    <property type="evidence" value="ECO:0007669"/>
    <property type="project" value="UniProtKB-KW"/>
</dbReference>
<dbReference type="InterPro" id="IPR001107">
    <property type="entry name" value="Band_7"/>
</dbReference>
<dbReference type="PANTHER" id="PTHR43327">
    <property type="entry name" value="STOMATIN-LIKE PROTEIN 2, MITOCHONDRIAL"/>
    <property type="match status" value="1"/>
</dbReference>
<evidence type="ECO:0000259" key="4">
    <source>
        <dbReference type="SMART" id="SM00244"/>
    </source>
</evidence>
<reference evidence="5 6" key="1">
    <citation type="submission" date="2011-11" db="EMBL/GenBank/DDBJ databases">
        <title>Complete sequence of Spirochaeta sp. grapes.</title>
        <authorList>
            <consortium name="US DOE Joint Genome Institute"/>
            <person name="Lucas S."/>
            <person name="Han J."/>
            <person name="Lapidus A."/>
            <person name="Cheng J.-F."/>
            <person name="Goodwin L."/>
            <person name="Pitluck S."/>
            <person name="Peters L."/>
            <person name="Ovchinnikova G."/>
            <person name="Munk A.C."/>
            <person name="Detter J.C."/>
            <person name="Han C."/>
            <person name="Tapia R."/>
            <person name="Land M."/>
            <person name="Hauser L."/>
            <person name="Kyrpides N."/>
            <person name="Ivanova N."/>
            <person name="Pagani I."/>
            <person name="Ritalahtilisa K."/>
            <person name="Loeffler F."/>
            <person name="Woyke T."/>
        </authorList>
    </citation>
    <scope>NUCLEOTIDE SEQUENCE [LARGE SCALE GENOMIC DNA]</scope>
    <source>
        <strain evidence="6">ATCC BAA-1885 / DSM 22778 / Grapes</strain>
    </source>
</reference>
<dbReference type="eggNOG" id="COG0330">
    <property type="taxonomic scope" value="Bacteria"/>
</dbReference>
<dbReference type="PROSITE" id="PS01270">
    <property type="entry name" value="BAND_7"/>
    <property type="match status" value="1"/>
</dbReference>
<accession>G8QTK5</accession>
<evidence type="ECO:0000256" key="2">
    <source>
        <dbReference type="ARBA" id="ARBA00008164"/>
    </source>
</evidence>
<dbReference type="OrthoDB" id="9809197at2"/>
<feature type="domain" description="Band 7" evidence="4">
    <location>
        <begin position="21"/>
        <end position="201"/>
    </location>
</feature>
<dbReference type="STRING" id="158190.SpiGrapes_0106"/>
<dbReference type="GO" id="GO:0008233">
    <property type="term" value="F:peptidase activity"/>
    <property type="evidence" value="ECO:0007669"/>
    <property type="project" value="UniProtKB-KW"/>
</dbReference>
<dbReference type="FunFam" id="3.30.479.30:FF:000004">
    <property type="entry name" value="Putative membrane protease family, stomatin"/>
    <property type="match status" value="1"/>
</dbReference>
<dbReference type="SUPFAM" id="SSF117892">
    <property type="entry name" value="Band 7/SPFH domain"/>
    <property type="match status" value="1"/>
</dbReference>
<dbReference type="KEGG" id="sgp:SpiGrapes_0106"/>
<dbReference type="EMBL" id="CP003155">
    <property type="protein sequence ID" value="AEV27970.1"/>
    <property type="molecule type" value="Genomic_DNA"/>
</dbReference>
<evidence type="ECO:0000313" key="6">
    <source>
        <dbReference type="Proteomes" id="UP000005632"/>
    </source>
</evidence>
<dbReference type="InterPro" id="IPR018080">
    <property type="entry name" value="Band_7/stomatin-like_CS"/>
</dbReference>
<dbReference type="RefSeq" id="WP_014268819.1">
    <property type="nucleotide sequence ID" value="NC_016633.1"/>
</dbReference>
<evidence type="ECO:0000256" key="3">
    <source>
        <dbReference type="ARBA" id="ARBA00017055"/>
    </source>
</evidence>